<proteinExistence type="predicted"/>
<sequence>MICQAISVIIILMVSQMPLTILAFHHTFVLYHPPRGWN</sequence>
<keyword evidence="1" id="KW-0472">Membrane</keyword>
<dbReference type="EMBL" id="GBRH01188982">
    <property type="protein sequence ID" value="JAE08914.1"/>
    <property type="molecule type" value="Transcribed_RNA"/>
</dbReference>
<evidence type="ECO:0000313" key="2">
    <source>
        <dbReference type="EMBL" id="JAE08914.1"/>
    </source>
</evidence>
<name>A0A0A9FCG7_ARUDO</name>
<keyword evidence="1" id="KW-1133">Transmembrane helix</keyword>
<protein>
    <submittedName>
        <fullName evidence="2">Uncharacterized protein</fullName>
    </submittedName>
</protein>
<reference evidence="2" key="2">
    <citation type="journal article" date="2015" name="Data Brief">
        <title>Shoot transcriptome of the giant reed, Arundo donax.</title>
        <authorList>
            <person name="Barrero R.A."/>
            <person name="Guerrero F.D."/>
            <person name="Moolhuijzen P."/>
            <person name="Goolsby J.A."/>
            <person name="Tidwell J."/>
            <person name="Bellgard S.E."/>
            <person name="Bellgard M.I."/>
        </authorList>
    </citation>
    <scope>NUCLEOTIDE SEQUENCE</scope>
    <source>
        <tissue evidence="2">Shoot tissue taken approximately 20 cm above the soil surface</tissue>
    </source>
</reference>
<reference evidence="2" key="1">
    <citation type="submission" date="2014-09" db="EMBL/GenBank/DDBJ databases">
        <authorList>
            <person name="Magalhaes I.L.F."/>
            <person name="Oliveira U."/>
            <person name="Santos F.R."/>
            <person name="Vidigal T.H.D.A."/>
            <person name="Brescovit A.D."/>
            <person name="Santos A.J."/>
        </authorList>
    </citation>
    <scope>NUCLEOTIDE SEQUENCE</scope>
    <source>
        <tissue evidence="2">Shoot tissue taken approximately 20 cm above the soil surface</tissue>
    </source>
</reference>
<keyword evidence="1" id="KW-0812">Transmembrane</keyword>
<feature type="transmembrane region" description="Helical" evidence="1">
    <location>
        <begin position="6"/>
        <end position="31"/>
    </location>
</feature>
<accession>A0A0A9FCG7</accession>
<organism evidence="2">
    <name type="scientific">Arundo donax</name>
    <name type="common">Giant reed</name>
    <name type="synonym">Donax arundinaceus</name>
    <dbReference type="NCBI Taxonomy" id="35708"/>
    <lineage>
        <taxon>Eukaryota</taxon>
        <taxon>Viridiplantae</taxon>
        <taxon>Streptophyta</taxon>
        <taxon>Embryophyta</taxon>
        <taxon>Tracheophyta</taxon>
        <taxon>Spermatophyta</taxon>
        <taxon>Magnoliopsida</taxon>
        <taxon>Liliopsida</taxon>
        <taxon>Poales</taxon>
        <taxon>Poaceae</taxon>
        <taxon>PACMAD clade</taxon>
        <taxon>Arundinoideae</taxon>
        <taxon>Arundineae</taxon>
        <taxon>Arundo</taxon>
    </lineage>
</organism>
<evidence type="ECO:0000256" key="1">
    <source>
        <dbReference type="SAM" id="Phobius"/>
    </source>
</evidence>
<dbReference type="AlphaFoldDB" id="A0A0A9FCG7"/>